<name>A0A8J3LKS4_9ACTN</name>
<organism evidence="2 3">
    <name type="scientific">Catellatospora methionotrophica</name>
    <dbReference type="NCBI Taxonomy" id="121620"/>
    <lineage>
        <taxon>Bacteria</taxon>
        <taxon>Bacillati</taxon>
        <taxon>Actinomycetota</taxon>
        <taxon>Actinomycetes</taxon>
        <taxon>Micromonosporales</taxon>
        <taxon>Micromonosporaceae</taxon>
        <taxon>Catellatospora</taxon>
    </lineage>
</organism>
<dbReference type="PANTHER" id="PTHR36833">
    <property type="entry name" value="SLR0610 PROTEIN-RELATED"/>
    <property type="match status" value="1"/>
</dbReference>
<reference evidence="2" key="1">
    <citation type="submission" date="2021-01" db="EMBL/GenBank/DDBJ databases">
        <title>Whole genome shotgun sequence of Catellatospora methionotrophica NBRC 14553.</title>
        <authorList>
            <person name="Komaki H."/>
            <person name="Tamura T."/>
        </authorList>
    </citation>
    <scope>NUCLEOTIDE SEQUENCE</scope>
    <source>
        <strain evidence="2">NBRC 14553</strain>
    </source>
</reference>
<keyword evidence="1" id="KW-0812">Transmembrane</keyword>
<accession>A0A8J3LKS4</accession>
<keyword evidence="1" id="KW-1133">Transmembrane helix</keyword>
<comment type="caution">
    <text evidence="2">The sequence shown here is derived from an EMBL/GenBank/DDBJ whole genome shotgun (WGS) entry which is preliminary data.</text>
</comment>
<dbReference type="InterPro" id="IPR010390">
    <property type="entry name" value="ABC-2_transporter-like"/>
</dbReference>
<feature type="transmembrane region" description="Helical" evidence="1">
    <location>
        <begin position="145"/>
        <end position="172"/>
    </location>
</feature>
<dbReference type="PANTHER" id="PTHR36833:SF1">
    <property type="entry name" value="INTEGRAL MEMBRANE TRANSPORT PROTEIN"/>
    <property type="match status" value="1"/>
</dbReference>
<feature type="transmembrane region" description="Helical" evidence="1">
    <location>
        <begin position="226"/>
        <end position="248"/>
    </location>
</feature>
<keyword evidence="1" id="KW-0472">Membrane</keyword>
<protein>
    <submittedName>
        <fullName evidence="2">ABC transporter permease</fullName>
    </submittedName>
</protein>
<dbReference type="Proteomes" id="UP000660339">
    <property type="component" value="Unassembled WGS sequence"/>
</dbReference>
<keyword evidence="3" id="KW-1185">Reference proteome</keyword>
<dbReference type="Pfam" id="PF06182">
    <property type="entry name" value="ABC2_membrane_6"/>
    <property type="match status" value="1"/>
</dbReference>
<evidence type="ECO:0000313" key="3">
    <source>
        <dbReference type="Proteomes" id="UP000660339"/>
    </source>
</evidence>
<evidence type="ECO:0000313" key="2">
    <source>
        <dbReference type="EMBL" id="GIG14550.1"/>
    </source>
</evidence>
<feature type="transmembrane region" description="Helical" evidence="1">
    <location>
        <begin position="26"/>
        <end position="47"/>
    </location>
</feature>
<feature type="transmembrane region" description="Helical" evidence="1">
    <location>
        <begin position="203"/>
        <end position="220"/>
    </location>
</feature>
<feature type="transmembrane region" description="Helical" evidence="1">
    <location>
        <begin position="59"/>
        <end position="78"/>
    </location>
</feature>
<dbReference type="AlphaFoldDB" id="A0A8J3LKS4"/>
<sequence>MRLLRLLGATFSLAVRRTLTHRVNLLFDLGQSVAGVVAALAATLAVYHRTDTLAGWTRPQALVLIGMFATVSGVRAALIDPSLSRMVGTIRDGTMDEALLRPAPSWFTVSCRDHAPLALGQTLLGLGVIAAGAARLPEPPGPLNIAAAAVLACCAIALSWALSLMVACLGFWAGRLELAPMTASLWDVGRYPAGIYQRPLRTALTYVIPLAGMVTLPAAALTRPGWAGALAAGAASTAALVALALLLFRRGLRRYTGATS</sequence>
<dbReference type="RefSeq" id="WP_166377901.1">
    <property type="nucleotide sequence ID" value="NZ_BAAATT010000007.1"/>
</dbReference>
<evidence type="ECO:0000256" key="1">
    <source>
        <dbReference type="SAM" id="Phobius"/>
    </source>
</evidence>
<proteinExistence type="predicted"/>
<gene>
    <name evidence="2" type="ORF">Cme02nite_28820</name>
</gene>
<dbReference type="EMBL" id="BONJ01000014">
    <property type="protein sequence ID" value="GIG14550.1"/>
    <property type="molecule type" value="Genomic_DNA"/>
</dbReference>